<feature type="region of interest" description="Disordered" evidence="1">
    <location>
        <begin position="23"/>
        <end position="42"/>
    </location>
</feature>
<protein>
    <submittedName>
        <fullName evidence="2">Uncharacterized protein</fullName>
    </submittedName>
</protein>
<sequence length="101" mass="10454">MGGHRGEPHRDPARIAHLERLQEGGGALPVVGERGGDDGHGRAVAFEGIHVDQTAPPRGARNPARSKRANRRASAGRPREAQRRGPGAVAGPGPGRVPIGS</sequence>
<name>A0A499UCX4_9ACTN</name>
<proteinExistence type="predicted"/>
<organism evidence="2 3">
    <name type="scientific">Streptomyces antimycoticus</name>
    <dbReference type="NCBI Taxonomy" id="68175"/>
    <lineage>
        <taxon>Bacteria</taxon>
        <taxon>Bacillati</taxon>
        <taxon>Actinomycetota</taxon>
        <taxon>Actinomycetes</taxon>
        <taxon>Kitasatosporales</taxon>
        <taxon>Streptomycetaceae</taxon>
        <taxon>Streptomyces</taxon>
        <taxon>Streptomyces violaceusniger group</taxon>
    </lineage>
</organism>
<reference evidence="2 3" key="1">
    <citation type="journal article" date="2020" name="Int. J. Syst. Evol. Microbiol.">
        <title>Reclassification of Streptomyces castelarensis and Streptomyces sporoclivatus as later heterotypic synonyms of Streptomyces antimycoticus.</title>
        <authorList>
            <person name="Komaki H."/>
            <person name="Tamura T."/>
        </authorList>
    </citation>
    <scope>NUCLEOTIDE SEQUENCE [LARGE SCALE GENOMIC DNA]</scope>
    <source>
        <strain evidence="2 3">NBRC 100767</strain>
    </source>
</reference>
<evidence type="ECO:0000313" key="2">
    <source>
        <dbReference type="EMBL" id="BBJ39155.1"/>
    </source>
</evidence>
<evidence type="ECO:0000313" key="3">
    <source>
        <dbReference type="Proteomes" id="UP000463951"/>
    </source>
</evidence>
<dbReference type="Proteomes" id="UP000463951">
    <property type="component" value="Chromosome"/>
</dbReference>
<dbReference type="AlphaFoldDB" id="A0A499UCX4"/>
<dbReference type="EMBL" id="AP019620">
    <property type="protein sequence ID" value="BBJ39155.1"/>
    <property type="molecule type" value="Genomic_DNA"/>
</dbReference>
<gene>
    <name evidence="2" type="ORF">SSPO_018730</name>
</gene>
<feature type="region of interest" description="Disordered" evidence="1">
    <location>
        <begin position="48"/>
        <end position="101"/>
    </location>
</feature>
<evidence type="ECO:0000256" key="1">
    <source>
        <dbReference type="SAM" id="MobiDB-lite"/>
    </source>
</evidence>
<accession>A0A499UCX4</accession>